<keyword evidence="6" id="KW-0067">ATP-binding</keyword>
<protein>
    <recommendedName>
        <fullName evidence="6">NAD kinase</fullName>
        <ecNumber evidence="6">2.7.1.23</ecNumber>
    </recommendedName>
    <alternativeName>
        <fullName evidence="6">ATP-dependent NAD kinase</fullName>
    </alternativeName>
</protein>
<dbReference type="Pfam" id="PF01513">
    <property type="entry name" value="NAD_kinase"/>
    <property type="match status" value="1"/>
</dbReference>
<dbReference type="PANTHER" id="PTHR20275">
    <property type="entry name" value="NAD KINASE"/>
    <property type="match status" value="1"/>
</dbReference>
<dbReference type="HAMAP" id="MF_00361">
    <property type="entry name" value="NAD_kinase"/>
    <property type="match status" value="1"/>
</dbReference>
<dbReference type="EMBL" id="BAAABM010000054">
    <property type="protein sequence ID" value="GAA0361428.1"/>
    <property type="molecule type" value="Genomic_DNA"/>
</dbReference>
<feature type="binding site" evidence="6">
    <location>
        <position position="75"/>
    </location>
    <ligand>
        <name>NAD(+)</name>
        <dbReference type="ChEBI" id="CHEBI:57540"/>
    </ligand>
</feature>
<keyword evidence="4 6" id="KW-0520">NAD</keyword>
<evidence type="ECO:0000256" key="1">
    <source>
        <dbReference type="ARBA" id="ARBA00022679"/>
    </source>
</evidence>
<keyword evidence="8" id="KW-1185">Reference proteome</keyword>
<keyword evidence="3 6" id="KW-0521">NADP</keyword>
<keyword evidence="6" id="KW-0547">Nucleotide-binding</keyword>
<keyword evidence="1 6" id="KW-0808">Transferase</keyword>
<comment type="caution">
    <text evidence="6">Lacks conserved residue(s) required for the propagation of feature annotation.</text>
</comment>
<name>A0ABN0XE62_9ACTN</name>
<reference evidence="7 8" key="1">
    <citation type="journal article" date="2019" name="Int. J. Syst. Evol. Microbiol.">
        <title>The Global Catalogue of Microorganisms (GCM) 10K type strain sequencing project: providing services to taxonomists for standard genome sequencing and annotation.</title>
        <authorList>
            <consortium name="The Broad Institute Genomics Platform"/>
            <consortium name="The Broad Institute Genome Sequencing Center for Infectious Disease"/>
            <person name="Wu L."/>
            <person name="Ma J."/>
        </authorList>
    </citation>
    <scope>NUCLEOTIDE SEQUENCE [LARGE SCALE GENOMIC DNA]</scope>
    <source>
        <strain evidence="7 8">JCM 3146</strain>
    </source>
</reference>
<evidence type="ECO:0000256" key="2">
    <source>
        <dbReference type="ARBA" id="ARBA00022777"/>
    </source>
</evidence>
<feature type="binding site" evidence="6">
    <location>
        <position position="204"/>
    </location>
    <ligand>
        <name>NAD(+)</name>
        <dbReference type="ChEBI" id="CHEBI:57540"/>
    </ligand>
</feature>
<dbReference type="RefSeq" id="WP_252805989.1">
    <property type="nucleotide sequence ID" value="NZ_BAAABM010000054.1"/>
</dbReference>
<feature type="active site" description="Proton acceptor" evidence="6">
    <location>
        <position position="70"/>
    </location>
</feature>
<comment type="function">
    <text evidence="6">Involved in the regulation of the intracellular balance of NAD and NADP, and is a key enzyme in the biosynthesis of NADP. Catalyzes specifically the phosphorylation on 2'-hydroxyl of the adenosine moiety of NAD to yield NADP.</text>
</comment>
<dbReference type="PANTHER" id="PTHR20275:SF0">
    <property type="entry name" value="NAD KINASE"/>
    <property type="match status" value="1"/>
</dbReference>
<dbReference type="SUPFAM" id="SSF111331">
    <property type="entry name" value="NAD kinase/diacylglycerol kinase-like"/>
    <property type="match status" value="1"/>
</dbReference>
<comment type="cofactor">
    <cofactor evidence="6">
        <name>a divalent metal cation</name>
        <dbReference type="ChEBI" id="CHEBI:60240"/>
    </cofactor>
</comment>
<comment type="caution">
    <text evidence="7">The sequence shown here is derived from an EMBL/GenBank/DDBJ whole genome shotgun (WGS) entry which is preliminary data.</text>
</comment>
<feature type="binding site" evidence="6">
    <location>
        <begin position="139"/>
        <end position="140"/>
    </location>
    <ligand>
        <name>NAD(+)</name>
        <dbReference type="ChEBI" id="CHEBI:57540"/>
    </ligand>
</feature>
<dbReference type="InterPro" id="IPR016064">
    <property type="entry name" value="NAD/diacylglycerol_kinase_sf"/>
</dbReference>
<dbReference type="GO" id="GO:0016301">
    <property type="term" value="F:kinase activity"/>
    <property type="evidence" value="ECO:0007669"/>
    <property type="project" value="UniProtKB-KW"/>
</dbReference>
<comment type="similarity">
    <text evidence="6">Belongs to the NAD kinase family.</text>
</comment>
<proteinExistence type="inferred from homology"/>
<dbReference type="EC" id="2.7.1.23" evidence="6"/>
<dbReference type="Gene3D" id="2.60.200.30">
    <property type="entry name" value="Probable inorganic polyphosphate/atp-NAD kinase, domain 2"/>
    <property type="match status" value="1"/>
</dbReference>
<dbReference type="InterPro" id="IPR002504">
    <property type="entry name" value="NADK"/>
</dbReference>
<feature type="binding site" evidence="6">
    <location>
        <position position="169"/>
    </location>
    <ligand>
        <name>NAD(+)</name>
        <dbReference type="ChEBI" id="CHEBI:57540"/>
    </ligand>
</feature>
<dbReference type="Proteomes" id="UP001501822">
    <property type="component" value="Unassembled WGS sequence"/>
</dbReference>
<organism evidence="7 8">
    <name type="scientific">Actinoallomurus spadix</name>
    <dbReference type="NCBI Taxonomy" id="79912"/>
    <lineage>
        <taxon>Bacteria</taxon>
        <taxon>Bacillati</taxon>
        <taxon>Actinomycetota</taxon>
        <taxon>Actinomycetes</taxon>
        <taxon>Streptosporangiales</taxon>
        <taxon>Thermomonosporaceae</taxon>
        <taxon>Actinoallomurus</taxon>
    </lineage>
</organism>
<feature type="binding site" evidence="6">
    <location>
        <begin position="180"/>
        <end position="185"/>
    </location>
    <ligand>
        <name>NAD(+)</name>
        <dbReference type="ChEBI" id="CHEBI:57540"/>
    </ligand>
</feature>
<comment type="subcellular location">
    <subcellularLocation>
        <location evidence="6">Cytoplasm</location>
    </subcellularLocation>
</comment>
<sequence>MGLITTVGVALHPERNCRGVIDTITGWARDRKARVLGLPGEVARIDGDVEPVEPDALADRADLIVSLGGDGTMLRAMRLSYPRRTPVLGVNLGRLGFLAEIDIPELSGALCAIDEHRFTVEPRTGIRATANGIDALAFNDIDLARVPGDGIPVVELCVEGNPFVRYAADAVVVATPTGSTAYNFSAGGPIVSPSAEGLLVTPVAPHSAFNRALFLSPQEKLALRILPTSGAVAVEADGVLIGRLSPGDVLDLTALPGAAGVVRLGQTTFYQRAQRRLRLMGSAEADGD</sequence>
<evidence type="ECO:0000256" key="3">
    <source>
        <dbReference type="ARBA" id="ARBA00022857"/>
    </source>
</evidence>
<comment type="catalytic activity">
    <reaction evidence="5 6">
        <text>NAD(+) + ATP = ADP + NADP(+) + H(+)</text>
        <dbReference type="Rhea" id="RHEA:18629"/>
        <dbReference type="ChEBI" id="CHEBI:15378"/>
        <dbReference type="ChEBI" id="CHEBI:30616"/>
        <dbReference type="ChEBI" id="CHEBI:57540"/>
        <dbReference type="ChEBI" id="CHEBI:58349"/>
        <dbReference type="ChEBI" id="CHEBI:456216"/>
        <dbReference type="EC" id="2.7.1.23"/>
    </reaction>
</comment>
<evidence type="ECO:0000256" key="6">
    <source>
        <dbReference type="HAMAP-Rule" id="MF_00361"/>
    </source>
</evidence>
<evidence type="ECO:0000256" key="4">
    <source>
        <dbReference type="ARBA" id="ARBA00023027"/>
    </source>
</evidence>
<keyword evidence="2 6" id="KW-0418">Kinase</keyword>
<dbReference type="Pfam" id="PF20143">
    <property type="entry name" value="NAD_kinase_C"/>
    <property type="match status" value="1"/>
</dbReference>
<accession>A0ABN0XE62</accession>
<evidence type="ECO:0000256" key="5">
    <source>
        <dbReference type="ARBA" id="ARBA00047925"/>
    </source>
</evidence>
<gene>
    <name evidence="6" type="primary">nadK</name>
    <name evidence="7" type="ORF">GCM10010151_59250</name>
</gene>
<dbReference type="InterPro" id="IPR017438">
    <property type="entry name" value="ATP-NAD_kinase_N"/>
</dbReference>
<feature type="binding site" evidence="6">
    <location>
        <begin position="70"/>
        <end position="71"/>
    </location>
    <ligand>
        <name>NAD(+)</name>
        <dbReference type="ChEBI" id="CHEBI:57540"/>
    </ligand>
</feature>
<evidence type="ECO:0000313" key="7">
    <source>
        <dbReference type="EMBL" id="GAA0361428.1"/>
    </source>
</evidence>
<dbReference type="InterPro" id="IPR017437">
    <property type="entry name" value="ATP-NAD_kinase_PpnK-typ_C"/>
</dbReference>
<evidence type="ECO:0000313" key="8">
    <source>
        <dbReference type="Proteomes" id="UP001501822"/>
    </source>
</evidence>
<keyword evidence="6" id="KW-0963">Cytoplasm</keyword>
<dbReference type="Gene3D" id="3.40.50.10330">
    <property type="entry name" value="Probable inorganic polyphosphate/atp-NAD kinase, domain 1"/>
    <property type="match status" value="1"/>
</dbReference>